<protein>
    <submittedName>
        <fullName evidence="1">Uncharacterized protein</fullName>
    </submittedName>
</protein>
<gene>
    <name evidence="1" type="ORF">SAMN06295885_3575</name>
</gene>
<dbReference type="Proteomes" id="UP000193711">
    <property type="component" value="Unassembled WGS sequence"/>
</dbReference>
<evidence type="ECO:0000313" key="1">
    <source>
        <dbReference type="EMBL" id="SMH50551.1"/>
    </source>
</evidence>
<name>A0A1X7PGV1_9MICO</name>
<dbReference type="STRING" id="1891671.SAMN06295885_3575"/>
<accession>A0A1X7PGV1</accession>
<keyword evidence="2" id="KW-1185">Reference proteome</keyword>
<sequence length="119" mass="12614">MKSESSSFDTEKSVQTLGRTLQDALARARAASIGPIQSGSGALSQFDDKADIEVVAQGRGLVGGSWAVQVFVRDTGQKRNVELVALGDSGMARVMDGYRNSISLQASVKKRDEIAAALR</sequence>
<dbReference type="AlphaFoldDB" id="A0A1X7PGV1"/>
<proteinExistence type="predicted"/>
<dbReference type="EMBL" id="FXBM01000004">
    <property type="protein sequence ID" value="SMH50551.1"/>
    <property type="molecule type" value="Genomic_DNA"/>
</dbReference>
<reference evidence="2" key="1">
    <citation type="submission" date="2017-04" db="EMBL/GenBank/DDBJ databases">
        <authorList>
            <person name="Varghese N."/>
            <person name="Submissions S."/>
        </authorList>
    </citation>
    <scope>NUCLEOTIDE SEQUENCE [LARGE SCALE GENOMIC DNA]</scope>
    <source>
        <strain evidence="2">VKM Ac-2121</strain>
    </source>
</reference>
<dbReference type="OrthoDB" id="2227208at2"/>
<evidence type="ECO:0000313" key="2">
    <source>
        <dbReference type="Proteomes" id="UP000193711"/>
    </source>
</evidence>
<dbReference type="RefSeq" id="WP_085477971.1">
    <property type="nucleotide sequence ID" value="NZ_FXBM01000004.1"/>
</dbReference>
<organism evidence="1 2">
    <name type="scientific">Rathayibacter oskolensis</name>
    <dbReference type="NCBI Taxonomy" id="1891671"/>
    <lineage>
        <taxon>Bacteria</taxon>
        <taxon>Bacillati</taxon>
        <taxon>Actinomycetota</taxon>
        <taxon>Actinomycetes</taxon>
        <taxon>Micrococcales</taxon>
        <taxon>Microbacteriaceae</taxon>
        <taxon>Rathayibacter</taxon>
    </lineage>
</organism>